<dbReference type="Pfam" id="PF00512">
    <property type="entry name" value="HisKA"/>
    <property type="match status" value="1"/>
</dbReference>
<dbReference type="Proteomes" id="UP000223913">
    <property type="component" value="Unassembled WGS sequence"/>
</dbReference>
<evidence type="ECO:0000256" key="11">
    <source>
        <dbReference type="ARBA" id="ARBA00022989"/>
    </source>
</evidence>
<evidence type="ECO:0000256" key="10">
    <source>
        <dbReference type="ARBA" id="ARBA00022840"/>
    </source>
</evidence>
<evidence type="ECO:0000256" key="6">
    <source>
        <dbReference type="ARBA" id="ARBA00022679"/>
    </source>
</evidence>
<dbReference type="AlphaFoldDB" id="A0A2D0N250"/>
<dbReference type="InterPro" id="IPR005467">
    <property type="entry name" value="His_kinase_dom"/>
</dbReference>
<dbReference type="InterPro" id="IPR036890">
    <property type="entry name" value="HATPase_C_sf"/>
</dbReference>
<name>A0A2D0N250_FLAN2</name>
<evidence type="ECO:0000256" key="1">
    <source>
        <dbReference type="ARBA" id="ARBA00000085"/>
    </source>
</evidence>
<sequence>MKIRDKITLIFTLLTGSLLLFIFIFIYFFSYRYAENESYLRLRDRTRIAAQAYLERDELSAVAYDRLLTQHQQIIPGEKELILPVDTTQRELLYDASALNYPDEFFNRIFEQHYGQIKIGSVYHTGILYPDNSGNYIVIVSARDQAGSAEMRRLLNILILSFLLGLVLTYFVGTFYSDRVLRPISAITDRANEISATNLHLRLLTSNTKDELNELATTFNHMLDRLETSFETQNNFINNASHELRNPLTAILGETEIALNKDRSGGEYRQSLETVQNEAQRLDLLVKSLLKLAQTGLEDKRLIIAPLRIDELLIQVKQQLDTVQPGNQVKIDFSGLPEESDYLLVQGNESLLTVALNNILDNACKFSENQEVIVRIRAGKKSASIEVSDRGVGIPEEDIRKITEPFYRADNARAFRGFGVGLPLASKIIKIHGGTTNITSRVGQGTQVTVEFPNYRLHNRRKIDVSII</sequence>
<dbReference type="SUPFAM" id="SSF55874">
    <property type="entry name" value="ATPase domain of HSP90 chaperone/DNA topoisomerase II/histidine kinase"/>
    <property type="match status" value="1"/>
</dbReference>
<dbReference type="SMART" id="SM00387">
    <property type="entry name" value="HATPase_c"/>
    <property type="match status" value="1"/>
</dbReference>
<keyword evidence="8" id="KW-0547">Nucleotide-binding</keyword>
<dbReference type="Gene3D" id="1.10.287.130">
    <property type="match status" value="1"/>
</dbReference>
<accession>A0A2D0N250</accession>
<keyword evidence="13 14" id="KW-0472">Membrane</keyword>
<gene>
    <name evidence="17" type="ORF">CRP01_32305</name>
</gene>
<dbReference type="PANTHER" id="PTHR45528:SF1">
    <property type="entry name" value="SENSOR HISTIDINE KINASE CPXA"/>
    <property type="match status" value="1"/>
</dbReference>
<dbReference type="Pfam" id="PF00672">
    <property type="entry name" value="HAMP"/>
    <property type="match status" value="1"/>
</dbReference>
<evidence type="ECO:0000256" key="14">
    <source>
        <dbReference type="SAM" id="Phobius"/>
    </source>
</evidence>
<dbReference type="Gene3D" id="6.10.340.10">
    <property type="match status" value="1"/>
</dbReference>
<dbReference type="InterPro" id="IPR003661">
    <property type="entry name" value="HisK_dim/P_dom"/>
</dbReference>
<evidence type="ECO:0000259" key="16">
    <source>
        <dbReference type="PROSITE" id="PS50885"/>
    </source>
</evidence>
<dbReference type="PROSITE" id="PS50885">
    <property type="entry name" value="HAMP"/>
    <property type="match status" value="1"/>
</dbReference>
<keyword evidence="6" id="KW-0808">Transferase</keyword>
<dbReference type="Gene3D" id="3.30.565.10">
    <property type="entry name" value="Histidine kinase-like ATPase, C-terminal domain"/>
    <property type="match status" value="1"/>
</dbReference>
<dbReference type="EMBL" id="PDUD01000040">
    <property type="protein sequence ID" value="PHN02466.1"/>
    <property type="molecule type" value="Genomic_DNA"/>
</dbReference>
<keyword evidence="18" id="KW-1185">Reference proteome</keyword>
<feature type="transmembrane region" description="Helical" evidence="14">
    <location>
        <begin position="154"/>
        <end position="176"/>
    </location>
</feature>
<evidence type="ECO:0000256" key="12">
    <source>
        <dbReference type="ARBA" id="ARBA00023012"/>
    </source>
</evidence>
<dbReference type="InterPro" id="IPR003594">
    <property type="entry name" value="HATPase_dom"/>
</dbReference>
<evidence type="ECO:0000256" key="13">
    <source>
        <dbReference type="ARBA" id="ARBA00023136"/>
    </source>
</evidence>
<reference evidence="17 18" key="1">
    <citation type="submission" date="2017-10" db="EMBL/GenBank/DDBJ databases">
        <title>The draft genome sequence of Lewinella nigricans NBRC 102662.</title>
        <authorList>
            <person name="Wang K."/>
        </authorList>
    </citation>
    <scope>NUCLEOTIDE SEQUENCE [LARGE SCALE GENOMIC DNA]</scope>
    <source>
        <strain evidence="17 18">NBRC 102662</strain>
    </source>
</reference>
<evidence type="ECO:0000256" key="2">
    <source>
        <dbReference type="ARBA" id="ARBA00004651"/>
    </source>
</evidence>
<evidence type="ECO:0000256" key="5">
    <source>
        <dbReference type="ARBA" id="ARBA00022553"/>
    </source>
</evidence>
<dbReference type="InterPro" id="IPR036097">
    <property type="entry name" value="HisK_dim/P_sf"/>
</dbReference>
<dbReference type="SUPFAM" id="SSF158472">
    <property type="entry name" value="HAMP domain-like"/>
    <property type="match status" value="1"/>
</dbReference>
<evidence type="ECO:0000256" key="4">
    <source>
        <dbReference type="ARBA" id="ARBA00022475"/>
    </source>
</evidence>
<proteinExistence type="predicted"/>
<keyword evidence="12" id="KW-0902">Two-component regulatory system</keyword>
<dbReference type="InterPro" id="IPR003660">
    <property type="entry name" value="HAMP_dom"/>
</dbReference>
<evidence type="ECO:0000256" key="8">
    <source>
        <dbReference type="ARBA" id="ARBA00022741"/>
    </source>
</evidence>
<dbReference type="InterPro" id="IPR050398">
    <property type="entry name" value="HssS/ArlS-like"/>
</dbReference>
<dbReference type="FunFam" id="1.10.287.130:FF:000001">
    <property type="entry name" value="Two-component sensor histidine kinase"/>
    <property type="match status" value="1"/>
</dbReference>
<dbReference type="CDD" id="cd06225">
    <property type="entry name" value="HAMP"/>
    <property type="match status" value="1"/>
</dbReference>
<evidence type="ECO:0000256" key="3">
    <source>
        <dbReference type="ARBA" id="ARBA00012438"/>
    </source>
</evidence>
<keyword evidence="11 14" id="KW-1133">Transmembrane helix</keyword>
<dbReference type="RefSeq" id="WP_099154212.1">
    <property type="nucleotide sequence ID" value="NZ_PDUD01000040.1"/>
</dbReference>
<dbReference type="CDD" id="cd00082">
    <property type="entry name" value="HisKA"/>
    <property type="match status" value="1"/>
</dbReference>
<protein>
    <recommendedName>
        <fullName evidence="3">histidine kinase</fullName>
        <ecNumber evidence="3">2.7.13.3</ecNumber>
    </recommendedName>
</protein>
<dbReference type="EC" id="2.7.13.3" evidence="3"/>
<dbReference type="SMART" id="SM00304">
    <property type="entry name" value="HAMP"/>
    <property type="match status" value="1"/>
</dbReference>
<dbReference type="InterPro" id="IPR004358">
    <property type="entry name" value="Sig_transdc_His_kin-like_C"/>
</dbReference>
<keyword evidence="9 17" id="KW-0418">Kinase</keyword>
<evidence type="ECO:0000313" key="17">
    <source>
        <dbReference type="EMBL" id="PHN02466.1"/>
    </source>
</evidence>
<evidence type="ECO:0000256" key="7">
    <source>
        <dbReference type="ARBA" id="ARBA00022692"/>
    </source>
</evidence>
<keyword evidence="7 14" id="KW-0812">Transmembrane</keyword>
<keyword evidence="10" id="KW-0067">ATP-binding</keyword>
<feature type="domain" description="Histidine kinase" evidence="15">
    <location>
        <begin position="239"/>
        <end position="456"/>
    </location>
</feature>
<evidence type="ECO:0000256" key="9">
    <source>
        <dbReference type="ARBA" id="ARBA00022777"/>
    </source>
</evidence>
<dbReference type="OrthoDB" id="594725at2"/>
<evidence type="ECO:0000313" key="18">
    <source>
        <dbReference type="Proteomes" id="UP000223913"/>
    </source>
</evidence>
<dbReference type="CDD" id="cd00075">
    <property type="entry name" value="HATPase"/>
    <property type="match status" value="1"/>
</dbReference>
<feature type="transmembrane region" description="Helical" evidence="14">
    <location>
        <begin position="7"/>
        <end position="29"/>
    </location>
</feature>
<dbReference type="PRINTS" id="PR00344">
    <property type="entry name" value="BCTRLSENSOR"/>
</dbReference>
<dbReference type="SMART" id="SM00388">
    <property type="entry name" value="HisKA"/>
    <property type="match status" value="1"/>
</dbReference>
<dbReference type="GO" id="GO:0005886">
    <property type="term" value="C:plasma membrane"/>
    <property type="evidence" value="ECO:0007669"/>
    <property type="project" value="UniProtKB-SubCell"/>
</dbReference>
<evidence type="ECO:0000259" key="15">
    <source>
        <dbReference type="PROSITE" id="PS50109"/>
    </source>
</evidence>
<dbReference type="PANTHER" id="PTHR45528">
    <property type="entry name" value="SENSOR HISTIDINE KINASE CPXA"/>
    <property type="match status" value="1"/>
</dbReference>
<comment type="subcellular location">
    <subcellularLocation>
        <location evidence="2">Cell membrane</location>
        <topology evidence="2">Multi-pass membrane protein</topology>
    </subcellularLocation>
</comment>
<comment type="catalytic activity">
    <reaction evidence="1">
        <text>ATP + protein L-histidine = ADP + protein N-phospho-L-histidine.</text>
        <dbReference type="EC" id="2.7.13.3"/>
    </reaction>
</comment>
<comment type="caution">
    <text evidence="17">The sequence shown here is derived from an EMBL/GenBank/DDBJ whole genome shotgun (WGS) entry which is preliminary data.</text>
</comment>
<dbReference type="GO" id="GO:0000155">
    <property type="term" value="F:phosphorelay sensor kinase activity"/>
    <property type="evidence" value="ECO:0007669"/>
    <property type="project" value="InterPro"/>
</dbReference>
<organism evidence="17 18">
    <name type="scientific">Flavilitoribacter nigricans (strain ATCC 23147 / DSM 23189 / NBRC 102662 / NCIMB 1420 / SS-2)</name>
    <name type="common">Lewinella nigricans</name>
    <dbReference type="NCBI Taxonomy" id="1122177"/>
    <lineage>
        <taxon>Bacteria</taxon>
        <taxon>Pseudomonadati</taxon>
        <taxon>Bacteroidota</taxon>
        <taxon>Saprospiria</taxon>
        <taxon>Saprospirales</taxon>
        <taxon>Lewinellaceae</taxon>
        <taxon>Flavilitoribacter</taxon>
    </lineage>
</organism>
<keyword evidence="5" id="KW-0597">Phosphoprotein</keyword>
<dbReference type="SUPFAM" id="SSF47384">
    <property type="entry name" value="Homodimeric domain of signal transducing histidine kinase"/>
    <property type="match status" value="1"/>
</dbReference>
<keyword evidence="4" id="KW-1003">Cell membrane</keyword>
<dbReference type="GO" id="GO:0005524">
    <property type="term" value="F:ATP binding"/>
    <property type="evidence" value="ECO:0007669"/>
    <property type="project" value="UniProtKB-KW"/>
</dbReference>
<dbReference type="PROSITE" id="PS50109">
    <property type="entry name" value="HIS_KIN"/>
    <property type="match status" value="1"/>
</dbReference>
<feature type="domain" description="HAMP" evidence="16">
    <location>
        <begin position="178"/>
        <end position="231"/>
    </location>
</feature>
<dbReference type="Pfam" id="PF02518">
    <property type="entry name" value="HATPase_c"/>
    <property type="match status" value="1"/>
</dbReference>